<reference evidence="2 3" key="1">
    <citation type="submission" date="2011-07" db="EMBL/GenBank/DDBJ databases">
        <authorList>
            <person name="Coyne R."/>
            <person name="Brami D."/>
            <person name="Johnson J."/>
            <person name="Hostetler J."/>
            <person name="Hannick L."/>
            <person name="Clark T."/>
            <person name="Cassidy-Hanley D."/>
            <person name="Inman J."/>
        </authorList>
    </citation>
    <scope>NUCLEOTIDE SEQUENCE [LARGE SCALE GENOMIC DNA]</scope>
    <source>
        <strain evidence="2 3">G5</strain>
    </source>
</reference>
<proteinExistence type="predicted"/>
<dbReference type="RefSeq" id="XP_004030779.1">
    <property type="nucleotide sequence ID" value="XM_004030731.1"/>
</dbReference>
<keyword evidence="1" id="KW-0812">Transmembrane</keyword>
<gene>
    <name evidence="2" type="ORF">IMG5_153600</name>
</gene>
<dbReference type="eggNOG" id="ENOG502S1HE">
    <property type="taxonomic scope" value="Eukaryota"/>
</dbReference>
<keyword evidence="1" id="KW-1133">Transmembrane helix</keyword>
<dbReference type="AlphaFoldDB" id="G0QZ08"/>
<accession>G0QZ08</accession>
<dbReference type="PANTHER" id="PTHR31735:SF1">
    <property type="entry name" value="VACUOLAR MEMBRANE PROTEIN YPL162C"/>
    <property type="match status" value="1"/>
</dbReference>
<evidence type="ECO:0000313" key="3">
    <source>
        <dbReference type="Proteomes" id="UP000008983"/>
    </source>
</evidence>
<dbReference type="OrthoDB" id="431202at2759"/>
<dbReference type="GO" id="GO:0016020">
    <property type="term" value="C:membrane"/>
    <property type="evidence" value="ECO:0007669"/>
    <property type="project" value="TreeGrafter"/>
</dbReference>
<dbReference type="PANTHER" id="PTHR31735">
    <property type="entry name" value="VACUOLAR MEMBRANE PROTEIN YPL162C"/>
    <property type="match status" value="1"/>
</dbReference>
<sequence length="87" mass="10175">MAEDKSCEILDFEGFILQIFLGILSFLVLIYKRHKERPKRQWKIWALDTSKQGVSALLAHMLNVILAVVLSSDSSNDPCTWFFFYKY</sequence>
<evidence type="ECO:0000313" key="2">
    <source>
        <dbReference type="EMBL" id="EGR29543.1"/>
    </source>
</evidence>
<keyword evidence="1" id="KW-0472">Membrane</keyword>
<feature type="transmembrane region" description="Helical" evidence="1">
    <location>
        <begin position="12"/>
        <end position="31"/>
    </location>
</feature>
<dbReference type="InterPro" id="IPR022127">
    <property type="entry name" value="STIMATE/YPL162C"/>
</dbReference>
<dbReference type="EMBL" id="GL984133">
    <property type="protein sequence ID" value="EGR29543.1"/>
    <property type="molecule type" value="Genomic_DNA"/>
</dbReference>
<feature type="transmembrane region" description="Helical" evidence="1">
    <location>
        <begin position="52"/>
        <end position="72"/>
    </location>
</feature>
<dbReference type="GeneID" id="14905648"/>
<organism evidence="2 3">
    <name type="scientific">Ichthyophthirius multifiliis</name>
    <name type="common">White spot disease agent</name>
    <name type="synonym">Ich</name>
    <dbReference type="NCBI Taxonomy" id="5932"/>
    <lineage>
        <taxon>Eukaryota</taxon>
        <taxon>Sar</taxon>
        <taxon>Alveolata</taxon>
        <taxon>Ciliophora</taxon>
        <taxon>Intramacronucleata</taxon>
        <taxon>Oligohymenophorea</taxon>
        <taxon>Hymenostomatida</taxon>
        <taxon>Ophryoglenina</taxon>
        <taxon>Ichthyophthirius</taxon>
    </lineage>
</organism>
<dbReference type="Proteomes" id="UP000008983">
    <property type="component" value="Unassembled WGS sequence"/>
</dbReference>
<evidence type="ECO:0000256" key="1">
    <source>
        <dbReference type="SAM" id="Phobius"/>
    </source>
</evidence>
<dbReference type="STRING" id="857967.G0QZ08"/>
<dbReference type="InParanoid" id="G0QZ08"/>
<keyword evidence="3" id="KW-1185">Reference proteome</keyword>
<protein>
    <submittedName>
        <fullName evidence="2">Uncharacterized protein</fullName>
    </submittedName>
</protein>
<name>G0QZ08_ICHMU</name>